<gene>
    <name evidence="2" type="ORF">TSPGSL018_21734</name>
</gene>
<organism evidence="2">
    <name type="scientific">Tetraselmis sp. GSL018</name>
    <dbReference type="NCBI Taxonomy" id="582737"/>
    <lineage>
        <taxon>Eukaryota</taxon>
        <taxon>Viridiplantae</taxon>
        <taxon>Chlorophyta</taxon>
        <taxon>core chlorophytes</taxon>
        <taxon>Chlorodendrophyceae</taxon>
        <taxon>Chlorodendrales</taxon>
        <taxon>Chlorodendraceae</taxon>
        <taxon>Tetraselmis</taxon>
    </lineage>
</organism>
<dbReference type="SUPFAM" id="SSF50939">
    <property type="entry name" value="Sialidases"/>
    <property type="match status" value="1"/>
</dbReference>
<accession>A0A061RVB4</accession>
<evidence type="ECO:0000256" key="1">
    <source>
        <dbReference type="SAM" id="Phobius"/>
    </source>
</evidence>
<proteinExistence type="predicted"/>
<dbReference type="AlphaFoldDB" id="A0A061RVB4"/>
<reference evidence="2" key="1">
    <citation type="submission" date="2014-05" db="EMBL/GenBank/DDBJ databases">
        <title>The transcriptome of the halophilic microalga Tetraselmis sp. GSL018 isolated from the Great Salt Lake, Utah.</title>
        <authorList>
            <person name="Jinkerson R.E."/>
            <person name="D'Adamo S."/>
            <person name="Posewitz M.C."/>
        </authorList>
    </citation>
    <scope>NUCLEOTIDE SEQUENCE</scope>
    <source>
        <strain evidence="2">GSL018</strain>
    </source>
</reference>
<keyword evidence="1" id="KW-0472">Membrane</keyword>
<keyword evidence="1" id="KW-1133">Transmembrane helix</keyword>
<name>A0A061RVB4_9CHLO</name>
<dbReference type="CDD" id="cd15482">
    <property type="entry name" value="Sialidase_non-viral"/>
    <property type="match status" value="1"/>
</dbReference>
<feature type="transmembrane region" description="Helical" evidence="1">
    <location>
        <begin position="38"/>
        <end position="59"/>
    </location>
</feature>
<dbReference type="InterPro" id="IPR036278">
    <property type="entry name" value="Sialidase_sf"/>
</dbReference>
<sequence length="707" mass="77021">MQPRSFRDSTGATSANPDLKSQEASFFGRIICCRTRSVAGTASVVCFILMALTGVSLVFEVYGVTRSYTGSPFFIGALGRAIRLGANLTSANRTSVGSSEAADAARGTAAAHGYRPVAEPLVPIERLVQPESYYLASPTIAKLADGRLMVVYEQQPTKWGSFEPMKDVKVSADGGSSWDRKGRIGPMQWPTVFQTRSGVYVMGVERTFSKDNNLIISKMLDGDGMQWSKPVRITEGISVVTANGGIDVSAGRVTKAIEVVPSLGRDDRQPETRLTRDLALNLSSRMQPRLRLMQPGGPSLPVVVASVEHTGGFAVGELVKCVGKARGHGAASEAPGLLYFRVMAIDEAQHRLTLQPQAFNVVFADGRRHFPRGSALRIGSGSMIYGGVDWQSLVIQARDGADLTDPSSWVLSNPVGNPASLHIAPLAELLDAYFRADRSVRSSILEDQEELVKRLDGLRDDELQRAGFGSLYWMEGTPVRLRDRRGGDGSLQVLLRVNNDVQCGLGALVSVVDNATDGGASSGGGAAAAVGALPPPPAPARGTFLRYTFAPGMASAHPSVLFDEVTDIYWYVNNINRDSLRNWRAGSGLHVTPHSLCEVDRSTLGLFFSGNAVDWMFAGIVDYSLAFHRHFTYPHMIVDGEDLLITSRATIDDFAPKLYNNHNSNSIVFHRVRNFRRLANLEWVKYMDPEHTLEQHRRPMPSLNHPH</sequence>
<keyword evidence="1" id="KW-0812">Transmembrane</keyword>
<evidence type="ECO:0000313" key="2">
    <source>
        <dbReference type="EMBL" id="JAC75918.1"/>
    </source>
</evidence>
<dbReference type="EMBL" id="GBEZ01009690">
    <property type="protein sequence ID" value="JAC75918.1"/>
    <property type="molecule type" value="Transcribed_RNA"/>
</dbReference>
<protein>
    <submittedName>
        <fullName evidence="2">Uncharacterized protein</fullName>
    </submittedName>
</protein>